<dbReference type="AlphaFoldDB" id="A0A165FMC9"/>
<protein>
    <submittedName>
        <fullName evidence="2">Uncharacterized protein</fullName>
    </submittedName>
</protein>
<keyword evidence="1" id="KW-0812">Transmembrane</keyword>
<dbReference type="Proteomes" id="UP000076632">
    <property type="component" value="Unassembled WGS sequence"/>
</dbReference>
<dbReference type="GeneID" id="28894577"/>
<keyword evidence="1" id="KW-1133">Transmembrane helix</keyword>
<sequence>MYSSRQSMPHPCRISRLDQNFMCSPRKEADVHPVLFTFLFFICCPFILCHQQAGVIAIPLIGLNPLVAPRAWTWRSLPCLSARVHWLLIFVYPYILEQALRVLPVPFVAKATQHCELPGLAGCFHSMYMYV</sequence>
<dbReference type="RefSeq" id="XP_018186707.1">
    <property type="nucleotide sequence ID" value="XM_018329440.1"/>
</dbReference>
<feature type="transmembrane region" description="Helical" evidence="1">
    <location>
        <begin position="34"/>
        <end position="62"/>
    </location>
</feature>
<organism evidence="2 3">
    <name type="scientific">Xylona heveae (strain CBS 132557 / TC161)</name>
    <dbReference type="NCBI Taxonomy" id="1328760"/>
    <lineage>
        <taxon>Eukaryota</taxon>
        <taxon>Fungi</taxon>
        <taxon>Dikarya</taxon>
        <taxon>Ascomycota</taxon>
        <taxon>Pezizomycotina</taxon>
        <taxon>Xylonomycetes</taxon>
        <taxon>Xylonales</taxon>
        <taxon>Xylonaceae</taxon>
        <taxon>Xylona</taxon>
    </lineage>
</organism>
<evidence type="ECO:0000256" key="1">
    <source>
        <dbReference type="SAM" id="Phobius"/>
    </source>
</evidence>
<dbReference type="InParanoid" id="A0A165FMC9"/>
<dbReference type="EMBL" id="KV407461">
    <property type="protein sequence ID" value="KZF21152.1"/>
    <property type="molecule type" value="Genomic_DNA"/>
</dbReference>
<accession>A0A165FMC9</accession>
<name>A0A165FMC9_XYLHT</name>
<reference evidence="2 3" key="1">
    <citation type="journal article" date="2016" name="Fungal Biol.">
        <title>The genome of Xylona heveae provides a window into fungal endophytism.</title>
        <authorList>
            <person name="Gazis R."/>
            <person name="Kuo A."/>
            <person name="Riley R."/>
            <person name="LaButti K."/>
            <person name="Lipzen A."/>
            <person name="Lin J."/>
            <person name="Amirebrahimi M."/>
            <person name="Hesse C.N."/>
            <person name="Spatafora J.W."/>
            <person name="Henrissat B."/>
            <person name="Hainaut M."/>
            <person name="Grigoriev I.V."/>
            <person name="Hibbett D.S."/>
        </authorList>
    </citation>
    <scope>NUCLEOTIDE SEQUENCE [LARGE SCALE GENOMIC DNA]</scope>
    <source>
        <strain evidence="2 3">TC161</strain>
    </source>
</reference>
<proteinExistence type="predicted"/>
<gene>
    <name evidence="2" type="ORF">L228DRAFT_167278</name>
</gene>
<evidence type="ECO:0000313" key="3">
    <source>
        <dbReference type="Proteomes" id="UP000076632"/>
    </source>
</evidence>
<evidence type="ECO:0000313" key="2">
    <source>
        <dbReference type="EMBL" id="KZF21152.1"/>
    </source>
</evidence>
<keyword evidence="3" id="KW-1185">Reference proteome</keyword>
<keyword evidence="1" id="KW-0472">Membrane</keyword>